<dbReference type="GO" id="GO:0005085">
    <property type="term" value="F:guanyl-nucleotide exchange factor activity"/>
    <property type="evidence" value="ECO:0007669"/>
    <property type="project" value="UniProtKB-KW"/>
</dbReference>
<dbReference type="Pfam" id="PF20421">
    <property type="entry name" value="DHR-2_Lobe_C"/>
    <property type="match status" value="1"/>
</dbReference>
<dbReference type="SUPFAM" id="SSF48371">
    <property type="entry name" value="ARM repeat"/>
    <property type="match status" value="1"/>
</dbReference>
<dbReference type="Pfam" id="PF06920">
    <property type="entry name" value="DHR-2_Lobe_A"/>
    <property type="match status" value="1"/>
</dbReference>
<dbReference type="InterPro" id="IPR027357">
    <property type="entry name" value="DOCKER_dom"/>
</dbReference>
<feature type="domain" description="DOCKER" evidence="6">
    <location>
        <begin position="937"/>
        <end position="1380"/>
    </location>
</feature>
<keyword evidence="8" id="KW-1185">Reference proteome</keyword>
<feature type="domain" description="C2 DOCK-type" evidence="5">
    <location>
        <begin position="93"/>
        <end position="251"/>
    </location>
</feature>
<dbReference type="STRING" id="765915.A0A1Y2H497"/>
<dbReference type="Pfam" id="PF14429">
    <property type="entry name" value="DOCK-C2"/>
    <property type="match status" value="1"/>
</dbReference>
<gene>
    <name evidence="7" type="ORF">BCR44DRAFT_1112118</name>
</gene>
<dbReference type="InterPro" id="IPR026791">
    <property type="entry name" value="DOCK"/>
</dbReference>
<sequence length="1415" mass="154955">MLAHASNMGSQSSVSTGGGSGSNSPTPKSIGCCIRFNVKRHITGGPLGLSPSAALARPGAKAPSATGYEFANEFGNEGASAVVDGCEPGGPVQHTMYVQPVQLLQRRGKGRNMTCSVEVCANATGEPLPCISGRACEVEWKTRAFTNVVYHEKSPLMDDEIKCRLMPTADKLHLRFTFYHVSCKEKQPASLTSGGYTYISLTDTNGKFLASGEYTLPIFTNEISGTSYLDTDPATALDNAKDTFTVTIHIKSTLALQDEPLHTFLSTPLGSSDPALVLQSASSELIRFHIPITDRLFAILASPAPAPLVASPTSTSRSSSPVPGAHIHEQAVCGLIHLYNVLHAEQHSGPNGTGPISLLSDFVYHRLLPNDAHVALMDAWASILDHAAAAQAAPSPNQWAELGLDVAWAVFDSIVKSMALMRKKSKRGASAAGGGEQLDAEVASVRKLVTVVSTLVHKKALNGLTLAKDLNTSLGYFLRDLIPLLPLDFVLSLAMFHSDPIKLTDSATLATLKFDFLAIIAGSEHPIPLDYILTQTIHFIRHSVSDVRLLAASLLRDICAVREVTSGVSTPIHLYLADSIMGFLPHLTRPVGTTDTLLLRTLALCALHSMERVVSDKHLEPWVSDVLDVQDWMQRVLICLHTFQYASMDAVVDRLYLVQHRNQVGGAKKFLEEYFKSTGSAVAAMARGKGSRSSAVTTATFPSMVQHTQGADTMSQVSKVDDRSVAAELYLSHQVVLRTLKVWDMLHAQFESRGLGGLLEFLLQTTWVPMGDEGMVPVLTRIIKVVEKDPTTVLDRYLSPLVSSLLRKAASPVPPVRMAAGQVLFATFRACYKLQQKYLELPLVGMSPGQAKLRRAFVTFRIHFTVAISQFNEGGLDHIATCLDEISKRCEHVDDRQFRELMRQSSLLLSEVIRNQLKLATIPDFETRMDCYQAIANRYHNTPDLRLCTLDIMGSLYAESGHPVESGLSYLHAAALIAEHVTVQNPTYPGPKGVPAFAACNTNLVEERIADETVRRGLGEGICSSDLFSEDGLLQFLAKAVTQLTKASLYETVNEMYKLSIPIWEHRRDWPALAAAHQALAEAFSVLHNKPNRMLATYYRVGFLGALWGPELAGSQYIYRERGVCVLPEFVSKLKSSFAEFGDKFEVLQDSGKIDEAKLDPAKRYVQVTHVEPYYGDAKRYPNGPPASIFDQHQHLRTFLYMVPFTLTSGRVHGDVASQYLRQVVCTTEKSFPYMTKRLRVTSVAETELNPLQVSTQALNARCARLRQLVHQVPTDTKSLQMVLSGSLRPQVNSGPSEIARVFLTPSTAPGQSAPVCAYPASELDELRAAFRQFLRLCEVGVTLNRQLISSDQVGYQEDLEKGMRELTETLTPMIQQTVARSRQPTAEAGQGGAQVKSIMEFLGSQGDLTSFFLD</sequence>
<dbReference type="InterPro" id="IPR035892">
    <property type="entry name" value="C2_domain_sf"/>
</dbReference>
<dbReference type="PANTHER" id="PTHR23317:SF76">
    <property type="entry name" value="LD20667P"/>
    <property type="match status" value="1"/>
</dbReference>
<evidence type="ECO:0000256" key="2">
    <source>
        <dbReference type="ARBA" id="ARBA00022658"/>
    </source>
</evidence>
<protein>
    <submittedName>
        <fullName evidence="7">Dedicator of cytokinesis-domain-containing protein</fullName>
    </submittedName>
</protein>
<keyword evidence="1" id="KW-0597">Phosphoprotein</keyword>
<evidence type="ECO:0000313" key="7">
    <source>
        <dbReference type="EMBL" id="ORZ29388.1"/>
    </source>
</evidence>
<dbReference type="InterPro" id="IPR016024">
    <property type="entry name" value="ARM-type_fold"/>
</dbReference>
<comment type="caution">
    <text evidence="7">The sequence shown here is derived from an EMBL/GenBank/DDBJ whole genome shotgun (WGS) entry which is preliminary data.</text>
</comment>
<dbReference type="Pfam" id="PF20422">
    <property type="entry name" value="DHR-2_Lobe_B"/>
    <property type="match status" value="1"/>
</dbReference>
<dbReference type="Gene3D" id="1.25.40.410">
    <property type="match status" value="1"/>
</dbReference>
<evidence type="ECO:0000313" key="8">
    <source>
        <dbReference type="Proteomes" id="UP000193411"/>
    </source>
</evidence>
<dbReference type="CDD" id="cd08679">
    <property type="entry name" value="C2_DOCK180_related"/>
    <property type="match status" value="1"/>
</dbReference>
<dbReference type="PROSITE" id="PS51651">
    <property type="entry name" value="DOCKER"/>
    <property type="match status" value="1"/>
</dbReference>
<evidence type="ECO:0000256" key="4">
    <source>
        <dbReference type="SAM" id="MobiDB-lite"/>
    </source>
</evidence>
<accession>A0A1Y2H497</accession>
<dbReference type="Gene3D" id="2.60.40.150">
    <property type="entry name" value="C2 domain"/>
    <property type="match status" value="1"/>
</dbReference>
<dbReference type="InterPro" id="IPR046773">
    <property type="entry name" value="DOCKER_Lobe_C"/>
</dbReference>
<evidence type="ECO:0000259" key="5">
    <source>
        <dbReference type="PROSITE" id="PS51650"/>
    </source>
</evidence>
<dbReference type="InterPro" id="IPR046770">
    <property type="entry name" value="DOCKER_Lobe_B"/>
</dbReference>
<evidence type="ECO:0000256" key="1">
    <source>
        <dbReference type="ARBA" id="ARBA00022553"/>
    </source>
</evidence>
<dbReference type="Proteomes" id="UP000193411">
    <property type="component" value="Unassembled WGS sequence"/>
</dbReference>
<evidence type="ECO:0000259" key="6">
    <source>
        <dbReference type="PROSITE" id="PS51651"/>
    </source>
</evidence>
<organism evidence="7 8">
    <name type="scientific">Catenaria anguillulae PL171</name>
    <dbReference type="NCBI Taxonomy" id="765915"/>
    <lineage>
        <taxon>Eukaryota</taxon>
        <taxon>Fungi</taxon>
        <taxon>Fungi incertae sedis</taxon>
        <taxon>Blastocladiomycota</taxon>
        <taxon>Blastocladiomycetes</taxon>
        <taxon>Blastocladiales</taxon>
        <taxon>Catenariaceae</taxon>
        <taxon>Catenaria</taxon>
    </lineage>
</organism>
<dbReference type="InterPro" id="IPR043161">
    <property type="entry name" value="DOCK_C_lobe_A"/>
</dbReference>
<dbReference type="Gene3D" id="1.20.58.740">
    <property type="match status" value="1"/>
</dbReference>
<feature type="region of interest" description="Disordered" evidence="4">
    <location>
        <begin position="1"/>
        <end position="26"/>
    </location>
</feature>
<dbReference type="PROSITE" id="PS51650">
    <property type="entry name" value="C2_DOCK"/>
    <property type="match status" value="1"/>
</dbReference>
<dbReference type="EMBL" id="MCFL01000204">
    <property type="protein sequence ID" value="ORZ29388.1"/>
    <property type="molecule type" value="Genomic_DNA"/>
</dbReference>
<comment type="similarity">
    <text evidence="3">Belongs to the DOCK family.</text>
</comment>
<dbReference type="InterPro" id="IPR046769">
    <property type="entry name" value="DOCKER_Lobe_A"/>
</dbReference>
<keyword evidence="2" id="KW-0344">Guanine-nucleotide releasing factor</keyword>
<dbReference type="InterPro" id="IPR043162">
    <property type="entry name" value="DOCK_C_lobe_C"/>
</dbReference>
<dbReference type="PANTHER" id="PTHR23317">
    <property type="entry name" value="DEDICATOR OF CYTOKINESIS DOCK"/>
    <property type="match status" value="1"/>
</dbReference>
<proteinExistence type="inferred from homology"/>
<dbReference type="OrthoDB" id="47328at2759"/>
<reference evidence="7 8" key="1">
    <citation type="submission" date="2016-07" db="EMBL/GenBank/DDBJ databases">
        <title>Pervasive Adenine N6-methylation of Active Genes in Fungi.</title>
        <authorList>
            <consortium name="DOE Joint Genome Institute"/>
            <person name="Mondo S.J."/>
            <person name="Dannebaum R.O."/>
            <person name="Kuo R.C."/>
            <person name="Labutti K."/>
            <person name="Haridas S."/>
            <person name="Kuo A."/>
            <person name="Salamov A."/>
            <person name="Ahrendt S.R."/>
            <person name="Lipzen A."/>
            <person name="Sullivan W."/>
            <person name="Andreopoulos W.B."/>
            <person name="Clum A."/>
            <person name="Lindquist E."/>
            <person name="Daum C."/>
            <person name="Ramamoorthy G.K."/>
            <person name="Gryganskyi A."/>
            <person name="Culley D."/>
            <person name="Magnuson J.K."/>
            <person name="James T.Y."/>
            <person name="O'Malley M.A."/>
            <person name="Stajich J.E."/>
            <person name="Spatafora J.W."/>
            <person name="Visel A."/>
            <person name="Grigoriev I.V."/>
        </authorList>
    </citation>
    <scope>NUCLEOTIDE SEQUENCE [LARGE SCALE GENOMIC DNA]</scope>
    <source>
        <strain evidence="7 8">PL171</strain>
    </source>
</reference>
<dbReference type="GO" id="GO:0007264">
    <property type="term" value="P:small GTPase-mediated signal transduction"/>
    <property type="evidence" value="ECO:0007669"/>
    <property type="project" value="InterPro"/>
</dbReference>
<dbReference type="InterPro" id="IPR027007">
    <property type="entry name" value="C2_DOCK-type_domain"/>
</dbReference>
<name>A0A1Y2H497_9FUNG</name>
<evidence type="ECO:0000256" key="3">
    <source>
        <dbReference type="PROSITE-ProRule" id="PRU00983"/>
    </source>
</evidence>